<protein>
    <submittedName>
        <fullName evidence="1">Uncharacterized protein</fullName>
    </submittedName>
</protein>
<reference evidence="1 2" key="1">
    <citation type="submission" date="2021-06" db="EMBL/GenBank/DDBJ databases">
        <title>Caerostris darwini draft genome.</title>
        <authorList>
            <person name="Kono N."/>
            <person name="Arakawa K."/>
        </authorList>
    </citation>
    <scope>NUCLEOTIDE SEQUENCE [LARGE SCALE GENOMIC DNA]</scope>
</reference>
<evidence type="ECO:0000313" key="1">
    <source>
        <dbReference type="EMBL" id="GIY30916.1"/>
    </source>
</evidence>
<keyword evidence="2" id="KW-1185">Reference proteome</keyword>
<name>A0AAV4SCK8_9ARAC</name>
<accession>A0AAV4SCK8</accession>
<evidence type="ECO:0000313" key="2">
    <source>
        <dbReference type="Proteomes" id="UP001054837"/>
    </source>
</evidence>
<dbReference type="Proteomes" id="UP001054837">
    <property type="component" value="Unassembled WGS sequence"/>
</dbReference>
<proteinExistence type="predicted"/>
<gene>
    <name evidence="1" type="ORF">CDAR_529871</name>
</gene>
<comment type="caution">
    <text evidence="1">The sequence shown here is derived from an EMBL/GenBank/DDBJ whole genome shotgun (WGS) entry which is preliminary data.</text>
</comment>
<dbReference type="AlphaFoldDB" id="A0AAV4SCK8"/>
<sequence>MIFNLSLASSLLDQQVFENPPLVKNTSSSKENQYRGSCLDPAISFSFSSPDVFSKLLHPISFIKRPLLPVQSNLKSAEFIFKLAQRNDIELRKSSFPSPFHLIVSE</sequence>
<organism evidence="1 2">
    <name type="scientific">Caerostris darwini</name>
    <dbReference type="NCBI Taxonomy" id="1538125"/>
    <lineage>
        <taxon>Eukaryota</taxon>
        <taxon>Metazoa</taxon>
        <taxon>Ecdysozoa</taxon>
        <taxon>Arthropoda</taxon>
        <taxon>Chelicerata</taxon>
        <taxon>Arachnida</taxon>
        <taxon>Araneae</taxon>
        <taxon>Araneomorphae</taxon>
        <taxon>Entelegynae</taxon>
        <taxon>Araneoidea</taxon>
        <taxon>Araneidae</taxon>
        <taxon>Caerostris</taxon>
    </lineage>
</organism>
<dbReference type="EMBL" id="BPLQ01007569">
    <property type="protein sequence ID" value="GIY30916.1"/>
    <property type="molecule type" value="Genomic_DNA"/>
</dbReference>